<evidence type="ECO:0000256" key="2">
    <source>
        <dbReference type="SAM" id="MobiDB-lite"/>
    </source>
</evidence>
<feature type="region of interest" description="Disordered" evidence="2">
    <location>
        <begin position="254"/>
        <end position="335"/>
    </location>
</feature>
<keyword evidence="1" id="KW-0539">Nucleus</keyword>
<feature type="region of interest" description="Disordered" evidence="2">
    <location>
        <begin position="1"/>
        <end position="68"/>
    </location>
</feature>
<evidence type="ECO:0000256" key="1">
    <source>
        <dbReference type="ARBA" id="ARBA00023242"/>
    </source>
</evidence>
<feature type="compositionally biased region" description="Basic and acidic residues" evidence="2">
    <location>
        <begin position="26"/>
        <end position="37"/>
    </location>
</feature>
<dbReference type="InterPro" id="IPR001138">
    <property type="entry name" value="Zn2Cys6_DnaBD"/>
</dbReference>
<protein>
    <recommendedName>
        <fullName evidence="5">Zn(2)-C6 fungal-type domain-containing protein</fullName>
    </recommendedName>
</protein>
<dbReference type="EMBL" id="JAVHNS010000008">
    <property type="protein sequence ID" value="KAK6346108.1"/>
    <property type="molecule type" value="Genomic_DNA"/>
</dbReference>
<dbReference type="GO" id="GO:0008270">
    <property type="term" value="F:zinc ion binding"/>
    <property type="evidence" value="ECO:0007669"/>
    <property type="project" value="InterPro"/>
</dbReference>
<sequence length="429" mass="46867">MASNLTNTADTGKNTEELIDFPTHPMENDNSKVEISKPLHGTTGGPTPCARRELPSEPDENGASERNIIEEREIEARVKGVAIPVETTKFPSVPELGAPGSSVVADVLVPHRLDCKRSFSSIEGCSGADIIQKIPSTTYVSDNDTLGRATPPSVRTAINIIPPLTPAPLVIKNQTMENKDTTNLKRKRKGPCAGNPKQKKAKTMAELKKVPACKSCYHKHIGCDRPTENEPCRACEKRKQPCERNDVRVVKGEKVVVREHPTSGTSHQGFSLRNIAEGSVGTPSGGGTPPLGQNDGEPDENRCERGAEDGVTIDAPGQNEEATGSPQPDTGIESYRYGEEGNISTEEDTGFTDMERDAVNTLMTMKDKKVVLLDNKACICYFETIRRILLEKPEDAQRIKEGLDMLEELKRQLIWLNRHVDGHSSKASP</sequence>
<feature type="compositionally biased region" description="Polar residues" evidence="2">
    <location>
        <begin position="1"/>
        <end position="12"/>
    </location>
</feature>
<name>A0AAV9UPT6_9PEZI</name>
<proteinExistence type="predicted"/>
<keyword evidence="4" id="KW-1185">Reference proteome</keyword>
<dbReference type="GO" id="GO:0000981">
    <property type="term" value="F:DNA-binding transcription factor activity, RNA polymerase II-specific"/>
    <property type="evidence" value="ECO:0007669"/>
    <property type="project" value="InterPro"/>
</dbReference>
<accession>A0AAV9UPT6</accession>
<comment type="caution">
    <text evidence="3">The sequence shown here is derived from an EMBL/GenBank/DDBJ whole genome shotgun (WGS) entry which is preliminary data.</text>
</comment>
<dbReference type="Proteomes" id="UP001373714">
    <property type="component" value="Unassembled WGS sequence"/>
</dbReference>
<evidence type="ECO:0000313" key="3">
    <source>
        <dbReference type="EMBL" id="KAK6346108.1"/>
    </source>
</evidence>
<evidence type="ECO:0008006" key="5">
    <source>
        <dbReference type="Google" id="ProtNLM"/>
    </source>
</evidence>
<dbReference type="AlphaFoldDB" id="A0AAV9UPT6"/>
<reference evidence="3 4" key="1">
    <citation type="submission" date="2019-10" db="EMBL/GenBank/DDBJ databases">
        <authorList>
            <person name="Palmer J.M."/>
        </authorList>
    </citation>
    <scope>NUCLEOTIDE SEQUENCE [LARGE SCALE GENOMIC DNA]</scope>
    <source>
        <strain evidence="3 4">TWF730</strain>
    </source>
</reference>
<dbReference type="CDD" id="cd00067">
    <property type="entry name" value="GAL4"/>
    <property type="match status" value="1"/>
</dbReference>
<gene>
    <name evidence="3" type="ORF">TWF730_010439</name>
</gene>
<feature type="compositionally biased region" description="Polar residues" evidence="2">
    <location>
        <begin position="262"/>
        <end position="271"/>
    </location>
</feature>
<evidence type="ECO:0000313" key="4">
    <source>
        <dbReference type="Proteomes" id="UP001373714"/>
    </source>
</evidence>
<feature type="compositionally biased region" description="Basic and acidic residues" evidence="2">
    <location>
        <begin position="299"/>
        <end position="308"/>
    </location>
</feature>
<organism evidence="3 4">
    <name type="scientific">Orbilia blumenaviensis</name>
    <dbReference type="NCBI Taxonomy" id="1796055"/>
    <lineage>
        <taxon>Eukaryota</taxon>
        <taxon>Fungi</taxon>
        <taxon>Dikarya</taxon>
        <taxon>Ascomycota</taxon>
        <taxon>Pezizomycotina</taxon>
        <taxon>Orbiliomycetes</taxon>
        <taxon>Orbiliales</taxon>
        <taxon>Orbiliaceae</taxon>
        <taxon>Orbilia</taxon>
    </lineage>
</organism>